<organism evidence="1 2">
    <name type="scientific">Candidatus Protofrankia californiensis</name>
    <dbReference type="NCBI Taxonomy" id="1839754"/>
    <lineage>
        <taxon>Bacteria</taxon>
        <taxon>Bacillati</taxon>
        <taxon>Actinomycetota</taxon>
        <taxon>Actinomycetes</taxon>
        <taxon>Frankiales</taxon>
        <taxon>Frankiaceae</taxon>
        <taxon>Protofrankia</taxon>
    </lineage>
</organism>
<keyword evidence="2" id="KW-1185">Reference proteome</keyword>
<accession>A0A1C3PGD5</accession>
<protein>
    <submittedName>
        <fullName evidence="1">Uncharacterized protein</fullName>
    </submittedName>
</protein>
<gene>
    <name evidence="1" type="ORF">FDG2_6049</name>
</gene>
<name>A0A1C3PGD5_9ACTN</name>
<sequence length="104" mass="10997">MGLDDIMQRENLVDDDPEAAAFDQIGDIFEIGAGRRETELDEPRAVFPGLFPYGVAVGAGRQPPGPLSCQMGFVPMTTVAFGSAELATRGISPLRTTVSTVRGA</sequence>
<evidence type="ECO:0000313" key="2">
    <source>
        <dbReference type="Proteomes" id="UP000199013"/>
    </source>
</evidence>
<dbReference type="Proteomes" id="UP000199013">
    <property type="component" value="Unassembled WGS sequence"/>
</dbReference>
<evidence type="ECO:0000313" key="1">
    <source>
        <dbReference type="EMBL" id="SBW28826.1"/>
    </source>
</evidence>
<reference evidence="2" key="1">
    <citation type="submission" date="2016-02" db="EMBL/GenBank/DDBJ databases">
        <authorList>
            <person name="Wibberg D."/>
        </authorList>
    </citation>
    <scope>NUCLEOTIDE SEQUENCE [LARGE SCALE GENOMIC DNA]</scope>
</reference>
<proteinExistence type="predicted"/>
<dbReference type="AlphaFoldDB" id="A0A1C3PGD5"/>
<dbReference type="EMBL" id="FLUV01002493">
    <property type="protein sequence ID" value="SBW28826.1"/>
    <property type="molecule type" value="Genomic_DNA"/>
</dbReference>